<dbReference type="EMBL" id="FOBC01000002">
    <property type="protein sequence ID" value="SEK40413.1"/>
    <property type="molecule type" value="Genomic_DNA"/>
</dbReference>
<dbReference type="STRING" id="650850.SAMN04488129_10245"/>
<gene>
    <name evidence="3" type="ORF">SAMN04488129_10245</name>
</gene>
<dbReference type="Pfam" id="PF06251">
    <property type="entry name" value="Caps_syn_GfcC_C"/>
    <property type="match status" value="1"/>
</dbReference>
<dbReference type="RefSeq" id="WP_089709936.1">
    <property type="nucleotide sequence ID" value="NZ_FOBC01000002.1"/>
</dbReference>
<feature type="domain" description="Capsule biosynthesis GfcC-like C-terminal" evidence="2">
    <location>
        <begin position="157"/>
        <end position="243"/>
    </location>
</feature>
<evidence type="ECO:0000256" key="1">
    <source>
        <dbReference type="SAM" id="SignalP"/>
    </source>
</evidence>
<keyword evidence="4" id="KW-1185">Reference proteome</keyword>
<protein>
    <submittedName>
        <fullName evidence="3">Capsule biosynthesis GfcC</fullName>
    </submittedName>
</protein>
<feature type="chain" id="PRO_5011777395" evidence="1">
    <location>
        <begin position="21"/>
        <end position="253"/>
    </location>
</feature>
<keyword evidence="1" id="KW-0732">Signal</keyword>
<evidence type="ECO:0000313" key="3">
    <source>
        <dbReference type="EMBL" id="SEK40413.1"/>
    </source>
</evidence>
<feature type="signal peptide" evidence="1">
    <location>
        <begin position="1"/>
        <end position="20"/>
    </location>
</feature>
<dbReference type="Proteomes" id="UP000198807">
    <property type="component" value="Unassembled WGS sequence"/>
</dbReference>
<organism evidence="3 4">
    <name type="scientific">Halomonas daqiaonensis</name>
    <dbReference type="NCBI Taxonomy" id="650850"/>
    <lineage>
        <taxon>Bacteria</taxon>
        <taxon>Pseudomonadati</taxon>
        <taxon>Pseudomonadota</taxon>
        <taxon>Gammaproteobacteria</taxon>
        <taxon>Oceanospirillales</taxon>
        <taxon>Halomonadaceae</taxon>
        <taxon>Halomonas</taxon>
    </lineage>
</organism>
<dbReference type="InterPro" id="IPR010425">
    <property type="entry name" value="Caps_synth_GfcC-like_C"/>
</dbReference>
<dbReference type="AlphaFoldDB" id="A0A1H7GQH8"/>
<evidence type="ECO:0000313" key="4">
    <source>
        <dbReference type="Proteomes" id="UP000198807"/>
    </source>
</evidence>
<evidence type="ECO:0000259" key="2">
    <source>
        <dbReference type="Pfam" id="PF06251"/>
    </source>
</evidence>
<accession>A0A1H7GQH8</accession>
<name>A0A1H7GQH8_9GAMM</name>
<reference evidence="4" key="1">
    <citation type="submission" date="2016-10" db="EMBL/GenBank/DDBJ databases">
        <authorList>
            <person name="Varghese N."/>
            <person name="Submissions S."/>
        </authorList>
    </citation>
    <scope>NUCLEOTIDE SEQUENCE [LARGE SCALE GENOMIC DNA]</scope>
    <source>
        <strain evidence="4">CGMCC 1.9150</strain>
    </source>
</reference>
<dbReference type="Gene3D" id="3.10.560.10">
    <property type="entry name" value="Outer membrane lipoprotein wza domain like"/>
    <property type="match status" value="1"/>
</dbReference>
<proteinExistence type="predicted"/>
<dbReference type="OrthoDB" id="7060856at2"/>
<sequence>MCRNLLLAAVLATLPLVSQAQPAMVPPSLVEAWLAWQEARQSHDQPPFDWAYSYALRDSDAADLEARQARLEAELTGLAAVVTAHGDRPTGRWLAVWGQALAEYEALPARSPEPLGLPELASDLRHNPAMADITLLGTCTPPGWIEAWTRHGVERLDWQPGMTLDNVLDALPPEATGGIDTAVVIAPTGEQHERGIAAWNHQTAPLAPGARVVIQLPDRGLGGTREGDLINRELVAWLASRLPGDDCTQWEVK</sequence>